<evidence type="ECO:0000259" key="10">
    <source>
        <dbReference type="PROSITE" id="PS50878"/>
    </source>
</evidence>
<feature type="coiled-coil region" evidence="8">
    <location>
        <begin position="132"/>
        <end position="166"/>
    </location>
</feature>
<evidence type="ECO:0000256" key="9">
    <source>
        <dbReference type="SAM" id="MobiDB-lite"/>
    </source>
</evidence>
<dbReference type="PANTHER" id="PTHR24559:SF444">
    <property type="entry name" value="REVERSE TRANSCRIPTASE DOMAIN-CONTAINING PROTEIN"/>
    <property type="match status" value="1"/>
</dbReference>
<keyword evidence="12" id="KW-1185">Reference proteome</keyword>
<evidence type="ECO:0000256" key="5">
    <source>
        <dbReference type="ARBA" id="ARBA00022759"/>
    </source>
</evidence>
<keyword evidence="4" id="KW-0540">Nuclease</keyword>
<keyword evidence="3" id="KW-0548">Nucleotidyltransferase</keyword>
<evidence type="ECO:0000256" key="2">
    <source>
        <dbReference type="ARBA" id="ARBA00022679"/>
    </source>
</evidence>
<dbReference type="GO" id="GO:0003964">
    <property type="term" value="F:RNA-directed DNA polymerase activity"/>
    <property type="evidence" value="ECO:0007669"/>
    <property type="project" value="UniProtKB-KW"/>
</dbReference>
<accession>A0A388L620</accession>
<dbReference type="GO" id="GO:0004519">
    <property type="term" value="F:endonuclease activity"/>
    <property type="evidence" value="ECO:0007669"/>
    <property type="project" value="UniProtKB-KW"/>
</dbReference>
<dbReference type="InterPro" id="IPR043128">
    <property type="entry name" value="Rev_trsase/Diguanyl_cyclase"/>
</dbReference>
<keyword evidence="5" id="KW-0255">Endonuclease</keyword>
<evidence type="ECO:0000313" key="11">
    <source>
        <dbReference type="EMBL" id="GBG77653.1"/>
    </source>
</evidence>
<proteinExistence type="predicted"/>
<evidence type="ECO:0000256" key="6">
    <source>
        <dbReference type="ARBA" id="ARBA00022801"/>
    </source>
</evidence>
<evidence type="ECO:0000256" key="3">
    <source>
        <dbReference type="ARBA" id="ARBA00022695"/>
    </source>
</evidence>
<evidence type="ECO:0000256" key="1">
    <source>
        <dbReference type="ARBA" id="ARBA00022670"/>
    </source>
</evidence>
<dbReference type="FunFam" id="3.30.70.270:FF:000020">
    <property type="entry name" value="Transposon Tf2-6 polyprotein-like Protein"/>
    <property type="match status" value="1"/>
</dbReference>
<dbReference type="AlphaFoldDB" id="A0A388L620"/>
<dbReference type="SUPFAM" id="SSF56672">
    <property type="entry name" value="DNA/RNA polymerases"/>
    <property type="match status" value="1"/>
</dbReference>
<dbReference type="GO" id="GO:0006508">
    <property type="term" value="P:proteolysis"/>
    <property type="evidence" value="ECO:0007669"/>
    <property type="project" value="UniProtKB-KW"/>
</dbReference>
<gene>
    <name evidence="11" type="ORF">CBR_g24101</name>
</gene>
<keyword evidence="7" id="KW-0695">RNA-directed DNA polymerase</keyword>
<feature type="domain" description="Reverse transcriptase" evidence="10">
    <location>
        <begin position="832"/>
        <end position="1011"/>
    </location>
</feature>
<protein>
    <recommendedName>
        <fullName evidence="10">Reverse transcriptase domain-containing protein</fullName>
    </recommendedName>
</protein>
<dbReference type="Proteomes" id="UP000265515">
    <property type="component" value="Unassembled WGS sequence"/>
</dbReference>
<reference evidence="11 12" key="1">
    <citation type="journal article" date="2018" name="Cell">
        <title>The Chara Genome: Secondary Complexity and Implications for Plant Terrestrialization.</title>
        <authorList>
            <person name="Nishiyama T."/>
            <person name="Sakayama H."/>
            <person name="Vries J.D."/>
            <person name="Buschmann H."/>
            <person name="Saint-Marcoux D."/>
            <person name="Ullrich K.K."/>
            <person name="Haas F.B."/>
            <person name="Vanderstraeten L."/>
            <person name="Becker D."/>
            <person name="Lang D."/>
            <person name="Vosolsobe S."/>
            <person name="Rombauts S."/>
            <person name="Wilhelmsson P.K.I."/>
            <person name="Janitza P."/>
            <person name="Kern R."/>
            <person name="Heyl A."/>
            <person name="Rumpler F."/>
            <person name="Villalobos L.I.A.C."/>
            <person name="Clay J.M."/>
            <person name="Skokan R."/>
            <person name="Toyoda A."/>
            <person name="Suzuki Y."/>
            <person name="Kagoshima H."/>
            <person name="Schijlen E."/>
            <person name="Tajeshwar N."/>
            <person name="Catarino B."/>
            <person name="Hetherington A.J."/>
            <person name="Saltykova A."/>
            <person name="Bonnot C."/>
            <person name="Breuninger H."/>
            <person name="Symeonidi A."/>
            <person name="Radhakrishnan G.V."/>
            <person name="Van Nieuwerburgh F."/>
            <person name="Deforce D."/>
            <person name="Chang C."/>
            <person name="Karol K.G."/>
            <person name="Hedrich R."/>
            <person name="Ulvskov P."/>
            <person name="Glockner G."/>
            <person name="Delwiche C.F."/>
            <person name="Petrasek J."/>
            <person name="Van de Peer Y."/>
            <person name="Friml J."/>
            <person name="Beilby M."/>
            <person name="Dolan L."/>
            <person name="Kohara Y."/>
            <person name="Sugano S."/>
            <person name="Fujiyama A."/>
            <person name="Delaux P.-M."/>
            <person name="Quint M."/>
            <person name="TheiBen G."/>
            <person name="Hagemann M."/>
            <person name="Harholt J."/>
            <person name="Dunand C."/>
            <person name="Zachgo S."/>
            <person name="Langdale J."/>
            <person name="Maumus F."/>
            <person name="Straeten D.V.D."/>
            <person name="Gould S.B."/>
            <person name="Rensing S.A."/>
        </authorList>
    </citation>
    <scope>NUCLEOTIDE SEQUENCE [LARGE SCALE GENOMIC DNA]</scope>
    <source>
        <strain evidence="11 12">S276</strain>
    </source>
</reference>
<dbReference type="PANTHER" id="PTHR24559">
    <property type="entry name" value="TRANSPOSON TY3-I GAG-POL POLYPROTEIN"/>
    <property type="match status" value="1"/>
</dbReference>
<evidence type="ECO:0000256" key="4">
    <source>
        <dbReference type="ARBA" id="ARBA00022722"/>
    </source>
</evidence>
<dbReference type="OrthoDB" id="6773263at2759"/>
<feature type="compositionally biased region" description="Low complexity" evidence="9">
    <location>
        <begin position="103"/>
        <end position="119"/>
    </location>
</feature>
<name>A0A388L620_CHABU</name>
<dbReference type="Gene3D" id="3.10.10.10">
    <property type="entry name" value="HIV Type 1 Reverse Transcriptase, subunit A, domain 1"/>
    <property type="match status" value="1"/>
</dbReference>
<dbReference type="InterPro" id="IPR021109">
    <property type="entry name" value="Peptidase_aspartic_dom_sf"/>
</dbReference>
<dbReference type="EMBL" id="BFEA01000273">
    <property type="protein sequence ID" value="GBG77653.1"/>
    <property type="molecule type" value="Genomic_DNA"/>
</dbReference>
<comment type="caution">
    <text evidence="11">The sequence shown here is derived from an EMBL/GenBank/DDBJ whole genome shotgun (WGS) entry which is preliminary data.</text>
</comment>
<dbReference type="Gene3D" id="3.30.70.270">
    <property type="match status" value="2"/>
</dbReference>
<dbReference type="InterPro" id="IPR000477">
    <property type="entry name" value="RT_dom"/>
</dbReference>
<dbReference type="Gene3D" id="2.40.70.10">
    <property type="entry name" value="Acid Proteases"/>
    <property type="match status" value="1"/>
</dbReference>
<dbReference type="FunFam" id="3.10.10.10:FF:000007">
    <property type="entry name" value="Retrovirus-related Pol polyprotein from transposon 17.6-like Protein"/>
    <property type="match status" value="1"/>
</dbReference>
<evidence type="ECO:0000256" key="7">
    <source>
        <dbReference type="ARBA" id="ARBA00022918"/>
    </source>
</evidence>
<feature type="region of interest" description="Disordered" evidence="9">
    <location>
        <begin position="103"/>
        <end position="124"/>
    </location>
</feature>
<keyword evidence="2" id="KW-0808">Transferase</keyword>
<dbReference type="InterPro" id="IPR053134">
    <property type="entry name" value="RNA-dir_DNA_polymerase"/>
</dbReference>
<dbReference type="InterPro" id="IPR043502">
    <property type="entry name" value="DNA/RNA_pol_sf"/>
</dbReference>
<dbReference type="CDD" id="cd01647">
    <property type="entry name" value="RT_LTR"/>
    <property type="match status" value="1"/>
</dbReference>
<keyword evidence="6" id="KW-0378">Hydrolase</keyword>
<keyword evidence="8" id="KW-0175">Coiled coil</keyword>
<evidence type="ECO:0000256" key="8">
    <source>
        <dbReference type="SAM" id="Coils"/>
    </source>
</evidence>
<evidence type="ECO:0000313" key="12">
    <source>
        <dbReference type="Proteomes" id="UP000265515"/>
    </source>
</evidence>
<organism evidence="11 12">
    <name type="scientific">Chara braunii</name>
    <name type="common">Braun's stonewort</name>
    <dbReference type="NCBI Taxonomy" id="69332"/>
    <lineage>
        <taxon>Eukaryota</taxon>
        <taxon>Viridiplantae</taxon>
        <taxon>Streptophyta</taxon>
        <taxon>Charophyceae</taxon>
        <taxon>Charales</taxon>
        <taxon>Characeae</taxon>
        <taxon>Chara</taxon>
    </lineage>
</organism>
<dbReference type="GO" id="GO:0008233">
    <property type="term" value="F:peptidase activity"/>
    <property type="evidence" value="ECO:0007669"/>
    <property type="project" value="UniProtKB-KW"/>
</dbReference>
<sequence length="1090" mass="122860">MLDDESSLMWHIKPRWNHILLLVVPRQRPVVIIAHQVTGEKSVVGRSIYEVQETREDCGERLEREQRQGERGQLRIVPGLEFQLVPVQPWLRIKSEWSQASSQSTSSGVSQSGSQGSISHTASLRVSQQTQLTAEDLEIRQAEELQDELQRQLDEAAEKRRKTILRKARLGSRMQELGRLEGLDEAALDPAVRVLRSALLSVAEAQNVQQELLAELAAGQKQILAELRAPRTVVRQPQFAVVPPAGAGPSSMPQHTGSTFSPMFGIPPPGGLVATSGPVHSVSVVPSTTVVTTVPLSSQAQVSMQQPVSVAMQPLQQAPGPMQPMQWMPKIPLMSPKPFSGDRKKDEDLDTWVRTVPTYVRHKLTRPEQEVVVAASFLEGSAARWLNGLVQQQGYGQNFDAWAQAQTLEEFVRSVYNRWHDPQGAQKATDAINSLCSRRFKNVRELTDTVERLLVVPGVRFDQQVLLMDYLRCLPAEVRTKLVDEAYVEQHTFATFSKKALDIEAKLGSAHQCFCKHFAGKFLEPVGVLAALTRAEVATLPSPLQALAKASDPRIAPQTHSDPPTLCSRDVSEALETEWSGKDPRDSWAMISRGPKGEDFVVEVDVGGRKVGAFGHICSTRNFISRACVDRLRLGDQVQRLCRTVASTLANKHQMVVKDYVKDVVCTFSYGGGEVSHKISFLVSDELPFNMLLGVYYLKVSQPQFDWDRKVLIHKLPNGRTVRLQKYKASSLVENYGCICASSFYNYYKQNREEGMYLVFVSEKGEAVKSPPEIENVVAQYSHLFEEPTGVVEREVVHAIEVVPGSKVPRGRIYRMSPAELDELHRQLKELTKKGWIQPSTSPYGAPILFVPKKGGPLRMCIDYRGLNAITVKNVEPLPRIDDLLDRVQGCRYFTKIDLKSGYHQIAVRPEDQDKTAFQTRYGLYEFVVMPFGLCNAPGTFQHAMNMIFHDYLDKFIVVYLDDILIFSRTVEEHAEHFKIVLGLLRQHQYKVNLDKCEFGRTKILYLGHEISADRLRPEDAKVASIRDWPRPQTVTEVRSFLGMTGYYRPFVKNYSTIAFPLTDLTRLDTLWEWTEECEASFKKSTNRLL</sequence>
<dbReference type="Gramene" id="GBG77653">
    <property type="protein sequence ID" value="GBG77653"/>
    <property type="gene ID" value="CBR_g24101"/>
</dbReference>
<keyword evidence="1" id="KW-0645">Protease</keyword>
<dbReference type="PROSITE" id="PS50878">
    <property type="entry name" value="RT_POL"/>
    <property type="match status" value="1"/>
</dbReference>
<dbReference type="Pfam" id="PF00078">
    <property type="entry name" value="RVT_1"/>
    <property type="match status" value="1"/>
</dbReference>